<dbReference type="PROSITE" id="PS51318">
    <property type="entry name" value="TAT"/>
    <property type="match status" value="1"/>
</dbReference>
<dbReference type="FunFam" id="3.40.80.10:FF:000003">
    <property type="entry name" value="N-acetylmuramoyl-L-alanine amidase"/>
    <property type="match status" value="1"/>
</dbReference>
<evidence type="ECO:0000256" key="2">
    <source>
        <dbReference type="ARBA" id="ARBA00007553"/>
    </source>
</evidence>
<dbReference type="EMBL" id="CP102780">
    <property type="protein sequence ID" value="UVA78611.1"/>
    <property type="molecule type" value="Genomic_DNA"/>
</dbReference>
<keyword evidence="5" id="KW-0961">Cell wall biogenesis/degradation</keyword>
<evidence type="ECO:0000313" key="8">
    <source>
        <dbReference type="EMBL" id="VVE06073.1"/>
    </source>
</evidence>
<reference evidence="8 9" key="1">
    <citation type="submission" date="2019-08" db="EMBL/GenBank/DDBJ databases">
        <authorList>
            <person name="Peeters C."/>
        </authorList>
    </citation>
    <scope>NUCLEOTIDE SEQUENCE [LARGE SCALE GENOMIC DNA]</scope>
    <source>
        <strain evidence="8 9">LMG 31010</strain>
    </source>
</reference>
<accession>A0A5E4V2P1</accession>
<dbReference type="GO" id="GO:0009254">
    <property type="term" value="P:peptidoglycan turnover"/>
    <property type="evidence" value="ECO:0007669"/>
    <property type="project" value="TreeGrafter"/>
</dbReference>
<comment type="catalytic activity">
    <reaction evidence="1">
        <text>Hydrolyzes the link between N-acetylmuramoyl residues and L-amino acid residues in certain cell-wall glycopeptides.</text>
        <dbReference type="EC" id="3.5.1.28"/>
    </reaction>
</comment>
<dbReference type="Pfam" id="PF01471">
    <property type="entry name" value="PG_binding_1"/>
    <property type="match status" value="1"/>
</dbReference>
<evidence type="ECO:0000313" key="10">
    <source>
        <dbReference type="Proteomes" id="UP001058980"/>
    </source>
</evidence>
<evidence type="ECO:0000256" key="4">
    <source>
        <dbReference type="ARBA" id="ARBA00022801"/>
    </source>
</evidence>
<keyword evidence="4" id="KW-0378">Hydrolase</keyword>
<dbReference type="Proteomes" id="UP000343335">
    <property type="component" value="Unassembled WGS sequence"/>
</dbReference>
<dbReference type="InterPro" id="IPR036365">
    <property type="entry name" value="PGBD-like_sf"/>
</dbReference>
<dbReference type="SUPFAM" id="SSF47090">
    <property type="entry name" value="PGBD-like"/>
    <property type="match status" value="1"/>
</dbReference>
<feature type="domain" description="N-acetylmuramoyl-L-alanine amidase" evidence="6">
    <location>
        <begin position="58"/>
        <end position="211"/>
    </location>
</feature>
<dbReference type="OrthoDB" id="9794842at2"/>
<dbReference type="InterPro" id="IPR051206">
    <property type="entry name" value="NAMLAA_amidase_2"/>
</dbReference>
<dbReference type="InterPro" id="IPR002502">
    <property type="entry name" value="Amidase_domain"/>
</dbReference>
<dbReference type="CDD" id="cd06583">
    <property type="entry name" value="PGRP"/>
    <property type="match status" value="1"/>
</dbReference>
<gene>
    <name evidence="7" type="ORF">NTU39_21575</name>
    <name evidence="8" type="ORF">PCO31010_02398</name>
</gene>
<dbReference type="PANTHER" id="PTHR30417:SF1">
    <property type="entry name" value="N-ACETYLMURAMOYL-L-ALANINE AMIDASE AMID"/>
    <property type="match status" value="1"/>
</dbReference>
<dbReference type="EMBL" id="CABPSA010000003">
    <property type="protein sequence ID" value="VVE06073.1"/>
    <property type="molecule type" value="Genomic_DNA"/>
</dbReference>
<sequence>MPHFRQTPDDTFETSVPSPRRKFLTGATAISAALTASPWTLHASGSLPCTPSSYNIDTSIASPNQAPRIRTLVLHYTAVNLARALEILTDPNRKVAVSSHYLVPDAAGEDGRFTVFNLVPESHLAHHAGVSWWLGERLLNGSSIGVEIVNPGFPASDNRTPLERRQWYEYPEAQVAVVAELVANIVRRYQIAPDRIVGHADIAPGRKTDPGPLFPWKDLHVKYGIGAWPDADTVDWYVGRRPFTGNIAALQAKLREYGYDTPQTGELDTATRNVIESFQMHFCASARYDGEPDPPTVAVLDALLEKYRNRPRPCEAGAREAA</sequence>
<dbReference type="InterPro" id="IPR002477">
    <property type="entry name" value="Peptidoglycan-bd-like"/>
</dbReference>
<dbReference type="Pfam" id="PF01510">
    <property type="entry name" value="Amidase_2"/>
    <property type="match status" value="1"/>
</dbReference>
<evidence type="ECO:0000313" key="9">
    <source>
        <dbReference type="Proteomes" id="UP000343335"/>
    </source>
</evidence>
<dbReference type="InterPro" id="IPR036505">
    <property type="entry name" value="Amidase/PGRP_sf"/>
</dbReference>
<evidence type="ECO:0000313" key="7">
    <source>
        <dbReference type="EMBL" id="UVA78611.1"/>
    </source>
</evidence>
<dbReference type="Gene3D" id="3.40.80.10">
    <property type="entry name" value="Peptidoglycan recognition protein-like"/>
    <property type="match status" value="1"/>
</dbReference>
<evidence type="ECO:0000259" key="6">
    <source>
        <dbReference type="SMART" id="SM00644"/>
    </source>
</evidence>
<comment type="similarity">
    <text evidence="2">Belongs to the N-acetylmuramoyl-L-alanine amidase 2 family.</text>
</comment>
<dbReference type="InterPro" id="IPR006311">
    <property type="entry name" value="TAT_signal"/>
</dbReference>
<evidence type="ECO:0000256" key="5">
    <source>
        <dbReference type="ARBA" id="ARBA00023316"/>
    </source>
</evidence>
<keyword evidence="10" id="KW-1185">Reference proteome</keyword>
<dbReference type="AlphaFoldDB" id="A0A5E4V2P1"/>
<dbReference type="GO" id="GO:0009253">
    <property type="term" value="P:peptidoglycan catabolic process"/>
    <property type="evidence" value="ECO:0007669"/>
    <property type="project" value="InterPro"/>
</dbReference>
<evidence type="ECO:0000256" key="3">
    <source>
        <dbReference type="ARBA" id="ARBA00011901"/>
    </source>
</evidence>
<dbReference type="SMART" id="SM00644">
    <property type="entry name" value="Ami_2"/>
    <property type="match status" value="1"/>
</dbReference>
<dbReference type="SUPFAM" id="SSF55846">
    <property type="entry name" value="N-acetylmuramoyl-L-alanine amidase-like"/>
    <property type="match status" value="1"/>
</dbReference>
<protein>
    <recommendedName>
        <fullName evidence="3">N-acetylmuramoyl-L-alanine amidase</fullName>
        <ecNumber evidence="3">3.5.1.28</ecNumber>
    </recommendedName>
</protein>
<dbReference type="GO" id="GO:0071555">
    <property type="term" value="P:cell wall organization"/>
    <property type="evidence" value="ECO:0007669"/>
    <property type="project" value="UniProtKB-KW"/>
</dbReference>
<dbReference type="Proteomes" id="UP001058980">
    <property type="component" value="Chromosome"/>
</dbReference>
<dbReference type="Gene3D" id="1.10.101.10">
    <property type="entry name" value="PGBD-like superfamily/PGBD"/>
    <property type="match status" value="1"/>
</dbReference>
<dbReference type="RefSeq" id="WP_150664435.1">
    <property type="nucleotide sequence ID" value="NZ_CABPSA010000003.1"/>
</dbReference>
<name>A0A5E4V2P1_9BURK</name>
<dbReference type="InterPro" id="IPR036366">
    <property type="entry name" value="PGBDSf"/>
</dbReference>
<dbReference type="PANTHER" id="PTHR30417">
    <property type="entry name" value="N-ACETYLMURAMOYL-L-ALANINE AMIDASE AMID"/>
    <property type="match status" value="1"/>
</dbReference>
<organism evidence="8 9">
    <name type="scientific">Pandoraea commovens</name>
    <dbReference type="NCBI Taxonomy" id="2508289"/>
    <lineage>
        <taxon>Bacteria</taxon>
        <taxon>Pseudomonadati</taxon>
        <taxon>Pseudomonadota</taxon>
        <taxon>Betaproteobacteria</taxon>
        <taxon>Burkholderiales</taxon>
        <taxon>Burkholderiaceae</taxon>
        <taxon>Pandoraea</taxon>
    </lineage>
</organism>
<evidence type="ECO:0000256" key="1">
    <source>
        <dbReference type="ARBA" id="ARBA00001561"/>
    </source>
</evidence>
<dbReference type="EC" id="3.5.1.28" evidence="3"/>
<dbReference type="GO" id="GO:0008745">
    <property type="term" value="F:N-acetylmuramoyl-L-alanine amidase activity"/>
    <property type="evidence" value="ECO:0007669"/>
    <property type="project" value="UniProtKB-EC"/>
</dbReference>
<dbReference type="GO" id="GO:0019867">
    <property type="term" value="C:outer membrane"/>
    <property type="evidence" value="ECO:0007669"/>
    <property type="project" value="TreeGrafter"/>
</dbReference>
<reference evidence="7" key="2">
    <citation type="submission" date="2022-08" db="EMBL/GenBank/DDBJ databases">
        <title>Multi-unit outbreak of Pandoraea commovens among non-cystic fibrosis intensive care patients from 2019 to 2021 in Berlin, Germany.</title>
        <authorList>
            <person name="Menzel P."/>
        </authorList>
    </citation>
    <scope>NUCLEOTIDE SEQUENCE</scope>
    <source>
        <strain evidence="7">LB-19-202-79</strain>
    </source>
</reference>
<proteinExistence type="inferred from homology"/>